<dbReference type="Proteomes" id="UP000057981">
    <property type="component" value="Chromosome"/>
</dbReference>
<dbReference type="AlphaFoldDB" id="A0A0P0D235"/>
<accession>A0A0P0D235</accession>
<evidence type="ECO:0008006" key="3">
    <source>
        <dbReference type="Google" id="ProtNLM"/>
    </source>
</evidence>
<organism evidence="1 2">
    <name type="scientific">Pseudalgibacter alginicilyticus</name>
    <dbReference type="NCBI Taxonomy" id="1736674"/>
    <lineage>
        <taxon>Bacteria</taxon>
        <taxon>Pseudomonadati</taxon>
        <taxon>Bacteroidota</taxon>
        <taxon>Flavobacteriia</taxon>
        <taxon>Flavobacteriales</taxon>
        <taxon>Flavobacteriaceae</taxon>
        <taxon>Pseudalgibacter</taxon>
    </lineage>
</organism>
<dbReference type="OrthoDB" id="799111at2"/>
<dbReference type="InterPro" id="IPR029063">
    <property type="entry name" value="SAM-dependent_MTases_sf"/>
</dbReference>
<reference evidence="1 2" key="1">
    <citation type="submission" date="2015-10" db="EMBL/GenBank/DDBJ databases">
        <authorList>
            <person name="Gilbert D.G."/>
        </authorList>
    </citation>
    <scope>NUCLEOTIDE SEQUENCE [LARGE SCALE GENOMIC DNA]</scope>
    <source>
        <strain evidence="2">HZ-22</strain>
    </source>
</reference>
<keyword evidence="2" id="KW-1185">Reference proteome</keyword>
<dbReference type="RefSeq" id="WP_054726745.1">
    <property type="nucleotide sequence ID" value="NZ_CP012898.1"/>
</dbReference>
<protein>
    <recommendedName>
        <fullName evidence="3">Class I SAM-dependent methyltransferase</fullName>
    </recommendedName>
</protein>
<evidence type="ECO:0000313" key="2">
    <source>
        <dbReference type="Proteomes" id="UP000057981"/>
    </source>
</evidence>
<proteinExistence type="predicted"/>
<name>A0A0P0D235_9FLAO</name>
<evidence type="ECO:0000313" key="1">
    <source>
        <dbReference type="EMBL" id="ALJ04970.1"/>
    </source>
</evidence>
<dbReference type="EMBL" id="CP012898">
    <property type="protein sequence ID" value="ALJ04970.1"/>
    <property type="molecule type" value="Genomic_DNA"/>
</dbReference>
<dbReference type="Gene3D" id="3.40.50.150">
    <property type="entry name" value="Vaccinia Virus protein VP39"/>
    <property type="match status" value="1"/>
</dbReference>
<dbReference type="Pfam" id="PF13578">
    <property type="entry name" value="Methyltransf_24"/>
    <property type="match status" value="1"/>
</dbReference>
<sequence>MKKLKRLVWYFIHGKEFLNSPIFIEGQKRTKIELEKPHSRTEVINFLLSLFNEETTYLEIGVRNPDHNFNHIKATTKYSVDPGLEFEENPVDFKMTSDVFFEKLNSNQVLSSNIKFNVVFIDGLHYAEQVNKDIKNALDFITEDGFIVLHDCNPPTEWHARETFGFFKTPAKGYWNGTTWKAFLKWRFNPSVYSCCVDTNWGVGILSKTHNIGKSISATNPFYEYYLLEENRKDYLNLIDFDSLKNILNSN</sequence>
<dbReference type="SUPFAM" id="SSF53335">
    <property type="entry name" value="S-adenosyl-L-methionine-dependent methyltransferases"/>
    <property type="match status" value="1"/>
</dbReference>
<gene>
    <name evidence="1" type="ORF">APS56_07460</name>
</gene>
<dbReference type="KEGG" id="ahz:APS56_07460"/>
<dbReference type="STRING" id="1736674.APS56_07460"/>